<dbReference type="PANTHER" id="PTHR43133:SF8">
    <property type="entry name" value="RNA POLYMERASE SIGMA FACTOR HI_1459-RELATED"/>
    <property type="match status" value="1"/>
</dbReference>
<dbReference type="Gene3D" id="1.10.1740.10">
    <property type="match status" value="1"/>
</dbReference>
<comment type="similarity">
    <text evidence="1">Belongs to the sigma-70 factor family. ECF subfamily.</text>
</comment>
<dbReference type="Pfam" id="PF08281">
    <property type="entry name" value="Sigma70_r4_2"/>
    <property type="match status" value="1"/>
</dbReference>
<evidence type="ECO:0008006" key="9">
    <source>
        <dbReference type="Google" id="ProtNLM"/>
    </source>
</evidence>
<dbReference type="Pfam" id="PF04542">
    <property type="entry name" value="Sigma70_r2"/>
    <property type="match status" value="1"/>
</dbReference>
<protein>
    <recommendedName>
        <fullName evidence="9">HTH luxR-type domain-containing protein</fullName>
    </recommendedName>
</protein>
<evidence type="ECO:0000259" key="6">
    <source>
        <dbReference type="Pfam" id="PF04542"/>
    </source>
</evidence>
<dbReference type="PANTHER" id="PTHR43133">
    <property type="entry name" value="RNA POLYMERASE ECF-TYPE SIGMA FACTO"/>
    <property type="match status" value="1"/>
</dbReference>
<keyword evidence="5" id="KW-0804">Transcription</keyword>
<dbReference type="InterPro" id="IPR039425">
    <property type="entry name" value="RNA_pol_sigma-70-like"/>
</dbReference>
<dbReference type="InterPro" id="IPR013325">
    <property type="entry name" value="RNA_pol_sigma_r2"/>
</dbReference>
<dbReference type="GO" id="GO:0006352">
    <property type="term" value="P:DNA-templated transcription initiation"/>
    <property type="evidence" value="ECO:0007669"/>
    <property type="project" value="InterPro"/>
</dbReference>
<evidence type="ECO:0000256" key="2">
    <source>
        <dbReference type="ARBA" id="ARBA00023015"/>
    </source>
</evidence>
<name>A0A381QR18_9ZZZZ</name>
<dbReference type="CDD" id="cd06171">
    <property type="entry name" value="Sigma70_r4"/>
    <property type="match status" value="1"/>
</dbReference>
<dbReference type="GO" id="GO:0003677">
    <property type="term" value="F:DNA binding"/>
    <property type="evidence" value="ECO:0007669"/>
    <property type="project" value="UniProtKB-KW"/>
</dbReference>
<keyword evidence="2" id="KW-0805">Transcription regulation</keyword>
<keyword evidence="4" id="KW-0238">DNA-binding</keyword>
<dbReference type="AlphaFoldDB" id="A0A381QR18"/>
<organism evidence="8">
    <name type="scientific">marine metagenome</name>
    <dbReference type="NCBI Taxonomy" id="408172"/>
    <lineage>
        <taxon>unclassified sequences</taxon>
        <taxon>metagenomes</taxon>
        <taxon>ecological metagenomes</taxon>
    </lineage>
</organism>
<proteinExistence type="inferred from homology"/>
<reference evidence="8" key="1">
    <citation type="submission" date="2018-05" db="EMBL/GenBank/DDBJ databases">
        <authorList>
            <person name="Lanie J.A."/>
            <person name="Ng W.-L."/>
            <person name="Kazmierczak K.M."/>
            <person name="Andrzejewski T.M."/>
            <person name="Davidsen T.M."/>
            <person name="Wayne K.J."/>
            <person name="Tettelin H."/>
            <person name="Glass J.I."/>
            <person name="Rusch D."/>
            <person name="Podicherti R."/>
            <person name="Tsui H.-C.T."/>
            <person name="Winkler M.E."/>
        </authorList>
    </citation>
    <scope>NUCLEOTIDE SEQUENCE</scope>
</reference>
<dbReference type="EMBL" id="UINC01001482">
    <property type="protein sequence ID" value="SUZ81805.1"/>
    <property type="molecule type" value="Genomic_DNA"/>
</dbReference>
<evidence type="ECO:0000256" key="1">
    <source>
        <dbReference type="ARBA" id="ARBA00010641"/>
    </source>
</evidence>
<gene>
    <name evidence="8" type="ORF">METZ01_LOCUS34659</name>
</gene>
<evidence type="ECO:0000256" key="5">
    <source>
        <dbReference type="ARBA" id="ARBA00023163"/>
    </source>
</evidence>
<dbReference type="InterPro" id="IPR013324">
    <property type="entry name" value="RNA_pol_sigma_r3/r4-like"/>
</dbReference>
<dbReference type="SUPFAM" id="SSF88946">
    <property type="entry name" value="Sigma2 domain of RNA polymerase sigma factors"/>
    <property type="match status" value="1"/>
</dbReference>
<feature type="domain" description="RNA polymerase sigma factor 70 region 4 type 2" evidence="7">
    <location>
        <begin position="130"/>
        <end position="181"/>
    </location>
</feature>
<evidence type="ECO:0000256" key="4">
    <source>
        <dbReference type="ARBA" id="ARBA00023125"/>
    </source>
</evidence>
<keyword evidence="3" id="KW-0731">Sigma factor</keyword>
<dbReference type="InterPro" id="IPR014284">
    <property type="entry name" value="RNA_pol_sigma-70_dom"/>
</dbReference>
<evidence type="ECO:0000256" key="3">
    <source>
        <dbReference type="ARBA" id="ARBA00023082"/>
    </source>
</evidence>
<dbReference type="SUPFAM" id="SSF88659">
    <property type="entry name" value="Sigma3 and sigma4 domains of RNA polymerase sigma factors"/>
    <property type="match status" value="1"/>
</dbReference>
<evidence type="ECO:0000313" key="8">
    <source>
        <dbReference type="EMBL" id="SUZ81805.1"/>
    </source>
</evidence>
<dbReference type="Gene3D" id="1.10.10.10">
    <property type="entry name" value="Winged helix-like DNA-binding domain superfamily/Winged helix DNA-binding domain"/>
    <property type="match status" value="1"/>
</dbReference>
<dbReference type="InterPro" id="IPR036388">
    <property type="entry name" value="WH-like_DNA-bd_sf"/>
</dbReference>
<dbReference type="InterPro" id="IPR013249">
    <property type="entry name" value="RNA_pol_sigma70_r4_t2"/>
</dbReference>
<evidence type="ECO:0000259" key="7">
    <source>
        <dbReference type="Pfam" id="PF08281"/>
    </source>
</evidence>
<accession>A0A381QR18</accession>
<dbReference type="GO" id="GO:0016987">
    <property type="term" value="F:sigma factor activity"/>
    <property type="evidence" value="ECO:0007669"/>
    <property type="project" value="UniProtKB-KW"/>
</dbReference>
<dbReference type="NCBIfam" id="TIGR02937">
    <property type="entry name" value="sigma70-ECF"/>
    <property type="match status" value="1"/>
</dbReference>
<sequence>MSLVNEDEALIAAALNGSTYAWEKLVKRYETQIFNYSVRLTGNSSDAMDLMQEVFLGVYRNLHRFRGDAKFSSWIFRIAHNKAVDMNRRRRLLSNQLRMNDDEFDILDILSGDTGNEPDEKLGTQQQNGKITRMLARLSLEQRLVVEFKVFQSLTFDEIAVIQDISANTVKTRFYAALKKLKAVSEENNVLS</sequence>
<feature type="domain" description="RNA polymerase sigma-70 region 2" evidence="6">
    <location>
        <begin position="25"/>
        <end position="91"/>
    </location>
</feature>
<dbReference type="InterPro" id="IPR007627">
    <property type="entry name" value="RNA_pol_sigma70_r2"/>
</dbReference>